<evidence type="ECO:0000256" key="5">
    <source>
        <dbReference type="ARBA" id="ARBA00022481"/>
    </source>
</evidence>
<dbReference type="InterPro" id="IPR000700">
    <property type="entry name" value="PAS-assoc_C"/>
</dbReference>
<dbReference type="InterPro" id="IPR036097">
    <property type="entry name" value="HisK_dim/P_sf"/>
</dbReference>
<dbReference type="Gene3D" id="1.10.287.130">
    <property type="match status" value="1"/>
</dbReference>
<dbReference type="SUPFAM" id="SSF55874">
    <property type="entry name" value="ATPase domain of HSP90 chaperone/DNA topoisomerase II/histidine kinase"/>
    <property type="match status" value="1"/>
</dbReference>
<sequence length="640" mass="71853">MFKNLTIKSRLIFILSFLVAFLLGIQMFALFGMSSAIDGLKTVYQDRVIPLKQVGRIESLLLHNRVVFTATLLTPSPEVIEKNTAIIEKNIDEITRAWVAYTMTYLTPEENRLAANFADYHRAFIIEGMNPAVDALRANEIEEAHRILIEKIRPLYQPVDDSIRKLIALQLSETRQEYNQEQDRYWTIRNIFIASIIVVLVLVALFSFIILSAIFRPLEGVVKIARGVAAGNFSQDFEIRSSDEIGQLMRALKDMRDSLVETIGQVRASEAHTLALLSNMIDGVASIDEKGVIQTFNPAAKRIFGYAESEIIGQNVSVLFPAHEQGQGQSQHLDYFKSYPTVKKLKGLGIPSEVMGVRKDGTVFPMDLAVVEMHDGDQTMFVSIMRDISERKLAEEQKTRLMDELESANDELRSFAYVVSHDLKAPLRAIGALADWLSTDYAAKFDEEGREHMRLLVNRVHRMGNLIDGILEYSRVGRVKEDLVGVDVGQVVHEVIDLIAPPANVTISVENPLPTVVAEPTRIQQIFQNLLSNAIKYMDKPRGEIRIGCAAEGEQWKFSVSDNGPGIEPRHFDKIFQLFQTLAPRDRIESTGVGLALVKKIVEMYGGRIWLESIPGVGSIFYFTLPRTTVIANTTIGKET</sequence>
<keyword evidence="11 13" id="KW-0472">Membrane</keyword>
<dbReference type="Pfam" id="PF02203">
    <property type="entry name" value="TarH"/>
    <property type="match status" value="1"/>
</dbReference>
<dbReference type="FunFam" id="3.30.565.10:FF:000006">
    <property type="entry name" value="Sensor histidine kinase WalK"/>
    <property type="match status" value="1"/>
</dbReference>
<dbReference type="InterPro" id="IPR003122">
    <property type="entry name" value="Tar_rcpt_lig-bd"/>
</dbReference>
<dbReference type="GO" id="GO:0000155">
    <property type="term" value="F:phosphorelay sensor kinase activity"/>
    <property type="evidence" value="ECO:0007669"/>
    <property type="project" value="InterPro"/>
</dbReference>
<dbReference type="InterPro" id="IPR050351">
    <property type="entry name" value="BphY/WalK/GraS-like"/>
</dbReference>
<keyword evidence="19" id="KW-1185">Reference proteome</keyword>
<evidence type="ECO:0000256" key="9">
    <source>
        <dbReference type="ARBA" id="ARBA00022777"/>
    </source>
</evidence>
<dbReference type="GO" id="GO:0006935">
    <property type="term" value="P:chemotaxis"/>
    <property type="evidence" value="ECO:0007669"/>
    <property type="project" value="InterPro"/>
</dbReference>
<dbReference type="Pfam" id="PF13426">
    <property type="entry name" value="PAS_9"/>
    <property type="match status" value="1"/>
</dbReference>
<keyword evidence="7" id="KW-0808">Transferase</keyword>
<dbReference type="CDD" id="cd06225">
    <property type="entry name" value="HAMP"/>
    <property type="match status" value="1"/>
</dbReference>
<dbReference type="GO" id="GO:0030295">
    <property type="term" value="F:protein kinase activator activity"/>
    <property type="evidence" value="ECO:0007669"/>
    <property type="project" value="TreeGrafter"/>
</dbReference>
<dbReference type="CDD" id="cd19411">
    <property type="entry name" value="MCP2201-like_sensor"/>
    <property type="match status" value="1"/>
</dbReference>
<dbReference type="InterPro" id="IPR036890">
    <property type="entry name" value="HATPase_C_sf"/>
</dbReference>
<accession>A0A1H7JC99</accession>
<name>A0A1H7JC99_9PROT</name>
<keyword evidence="6" id="KW-0597">Phosphoprotein</keyword>
<comment type="catalytic activity">
    <reaction evidence="1">
        <text>ATP + protein L-histidine = ADP + protein N-phospho-L-histidine.</text>
        <dbReference type="EC" id="2.7.13.3"/>
    </reaction>
</comment>
<evidence type="ECO:0000313" key="18">
    <source>
        <dbReference type="EMBL" id="SEK71620.1"/>
    </source>
</evidence>
<evidence type="ECO:0000259" key="16">
    <source>
        <dbReference type="PROSITE" id="PS50113"/>
    </source>
</evidence>
<protein>
    <recommendedName>
        <fullName evidence="3">histidine kinase</fullName>
        <ecNumber evidence="3">2.7.13.3</ecNumber>
    </recommendedName>
</protein>
<dbReference type="NCBIfam" id="TIGR00229">
    <property type="entry name" value="sensory_box"/>
    <property type="match status" value="1"/>
</dbReference>
<dbReference type="PROSITE" id="PS50885">
    <property type="entry name" value="HAMP"/>
    <property type="match status" value="1"/>
</dbReference>
<keyword evidence="8 13" id="KW-0812">Transmembrane</keyword>
<evidence type="ECO:0000256" key="2">
    <source>
        <dbReference type="ARBA" id="ARBA00004429"/>
    </source>
</evidence>
<evidence type="ECO:0000256" key="3">
    <source>
        <dbReference type="ARBA" id="ARBA00012438"/>
    </source>
</evidence>
<keyword evidence="4" id="KW-1003">Cell membrane</keyword>
<feature type="domain" description="Histidine kinase" evidence="14">
    <location>
        <begin position="418"/>
        <end position="629"/>
    </location>
</feature>
<evidence type="ECO:0000256" key="6">
    <source>
        <dbReference type="ARBA" id="ARBA00022553"/>
    </source>
</evidence>
<dbReference type="InterPro" id="IPR003661">
    <property type="entry name" value="HisK_dim/P_dom"/>
</dbReference>
<proteinExistence type="predicted"/>
<evidence type="ECO:0000256" key="7">
    <source>
        <dbReference type="ARBA" id="ARBA00022679"/>
    </source>
</evidence>
<dbReference type="InterPro" id="IPR005467">
    <property type="entry name" value="His_kinase_dom"/>
</dbReference>
<dbReference type="EC" id="2.7.13.3" evidence="3"/>
<evidence type="ECO:0000256" key="1">
    <source>
        <dbReference type="ARBA" id="ARBA00000085"/>
    </source>
</evidence>
<dbReference type="InterPro" id="IPR001610">
    <property type="entry name" value="PAC"/>
</dbReference>
<dbReference type="SMART" id="SM00387">
    <property type="entry name" value="HATPase_c"/>
    <property type="match status" value="1"/>
</dbReference>
<dbReference type="Gene3D" id="3.30.450.20">
    <property type="entry name" value="PAS domain"/>
    <property type="match status" value="1"/>
</dbReference>
<evidence type="ECO:0000256" key="11">
    <source>
        <dbReference type="ARBA" id="ARBA00023136"/>
    </source>
</evidence>
<feature type="domain" description="PAS" evidence="15">
    <location>
        <begin position="269"/>
        <end position="321"/>
    </location>
</feature>
<dbReference type="SUPFAM" id="SSF55785">
    <property type="entry name" value="PYP-like sensor domain (PAS domain)"/>
    <property type="match status" value="1"/>
</dbReference>
<dbReference type="SMART" id="SM00091">
    <property type="entry name" value="PAS"/>
    <property type="match status" value="1"/>
</dbReference>
<dbReference type="PANTHER" id="PTHR42878:SF15">
    <property type="entry name" value="BACTERIOPHYTOCHROME"/>
    <property type="match status" value="1"/>
</dbReference>
<dbReference type="STRING" id="1233.SAMN05216387_102435"/>
<dbReference type="Pfam" id="PF00672">
    <property type="entry name" value="HAMP"/>
    <property type="match status" value="1"/>
</dbReference>
<reference evidence="18 19" key="1">
    <citation type="submission" date="2016-10" db="EMBL/GenBank/DDBJ databases">
        <authorList>
            <person name="de Groot N.N."/>
        </authorList>
    </citation>
    <scope>NUCLEOTIDE SEQUENCE [LARGE SCALE GENOMIC DNA]</scope>
    <source>
        <strain evidence="18 19">Nv1</strain>
    </source>
</reference>
<gene>
    <name evidence="18" type="ORF">SAMN05216387_102435</name>
</gene>
<evidence type="ECO:0000256" key="10">
    <source>
        <dbReference type="ARBA" id="ARBA00022989"/>
    </source>
</evidence>
<evidence type="ECO:0000313" key="19">
    <source>
        <dbReference type="Proteomes" id="UP000198620"/>
    </source>
</evidence>
<dbReference type="SMART" id="SM00086">
    <property type="entry name" value="PAC"/>
    <property type="match status" value="1"/>
</dbReference>
<keyword evidence="9" id="KW-0418">Kinase</keyword>
<comment type="subcellular location">
    <subcellularLocation>
        <location evidence="2">Cell inner membrane</location>
        <topology evidence="2">Multi-pass membrane protein</topology>
    </subcellularLocation>
</comment>
<feature type="domain" description="PAC" evidence="16">
    <location>
        <begin position="350"/>
        <end position="400"/>
    </location>
</feature>
<keyword evidence="10 13" id="KW-1133">Transmembrane helix</keyword>
<evidence type="ECO:0000259" key="17">
    <source>
        <dbReference type="PROSITE" id="PS50885"/>
    </source>
</evidence>
<dbReference type="Pfam" id="PF02518">
    <property type="entry name" value="HATPase_c"/>
    <property type="match status" value="1"/>
</dbReference>
<dbReference type="Pfam" id="PF00512">
    <property type="entry name" value="HisKA"/>
    <property type="match status" value="1"/>
</dbReference>
<feature type="transmembrane region" description="Helical" evidence="13">
    <location>
        <begin position="12"/>
        <end position="31"/>
    </location>
</feature>
<dbReference type="SUPFAM" id="SSF47384">
    <property type="entry name" value="Homodimeric domain of signal transducing histidine kinase"/>
    <property type="match status" value="1"/>
</dbReference>
<dbReference type="InterPro" id="IPR003660">
    <property type="entry name" value="HAMP_dom"/>
</dbReference>
<dbReference type="InterPro" id="IPR047347">
    <property type="entry name" value="YvaQ-like_sensor"/>
</dbReference>
<dbReference type="InterPro" id="IPR003594">
    <property type="entry name" value="HATPase_dom"/>
</dbReference>
<dbReference type="SMART" id="SM00388">
    <property type="entry name" value="HisKA"/>
    <property type="match status" value="1"/>
</dbReference>
<evidence type="ECO:0000256" key="13">
    <source>
        <dbReference type="SAM" id="Phobius"/>
    </source>
</evidence>
<evidence type="ECO:0000259" key="15">
    <source>
        <dbReference type="PROSITE" id="PS50112"/>
    </source>
</evidence>
<dbReference type="GO" id="GO:0005886">
    <property type="term" value="C:plasma membrane"/>
    <property type="evidence" value="ECO:0007669"/>
    <property type="project" value="UniProtKB-SubCell"/>
</dbReference>
<evidence type="ECO:0000256" key="4">
    <source>
        <dbReference type="ARBA" id="ARBA00022475"/>
    </source>
</evidence>
<dbReference type="GO" id="GO:0000156">
    <property type="term" value="F:phosphorelay response regulator activity"/>
    <property type="evidence" value="ECO:0007669"/>
    <property type="project" value="TreeGrafter"/>
</dbReference>
<dbReference type="Gene3D" id="6.10.340.10">
    <property type="match status" value="1"/>
</dbReference>
<feature type="transmembrane region" description="Helical" evidence="13">
    <location>
        <begin position="191"/>
        <end position="215"/>
    </location>
</feature>
<dbReference type="SUPFAM" id="SSF158472">
    <property type="entry name" value="HAMP domain-like"/>
    <property type="match status" value="1"/>
</dbReference>
<dbReference type="PROSITE" id="PS50113">
    <property type="entry name" value="PAC"/>
    <property type="match status" value="1"/>
</dbReference>
<dbReference type="GO" id="GO:0007234">
    <property type="term" value="P:osmosensory signaling via phosphorelay pathway"/>
    <property type="evidence" value="ECO:0007669"/>
    <property type="project" value="TreeGrafter"/>
</dbReference>
<dbReference type="PANTHER" id="PTHR42878">
    <property type="entry name" value="TWO-COMPONENT HISTIDINE KINASE"/>
    <property type="match status" value="1"/>
</dbReference>
<dbReference type="InterPro" id="IPR000014">
    <property type="entry name" value="PAS"/>
</dbReference>
<dbReference type="AlphaFoldDB" id="A0A1H7JC99"/>
<dbReference type="Proteomes" id="UP000198620">
    <property type="component" value="Unassembled WGS sequence"/>
</dbReference>
<dbReference type="RefSeq" id="WP_090827636.1">
    <property type="nucleotide sequence ID" value="NZ_FOBH01000002.1"/>
</dbReference>
<dbReference type="EMBL" id="FOBH01000002">
    <property type="protein sequence ID" value="SEK71620.1"/>
    <property type="molecule type" value="Genomic_DNA"/>
</dbReference>
<dbReference type="GO" id="GO:0006355">
    <property type="term" value="P:regulation of DNA-templated transcription"/>
    <property type="evidence" value="ECO:0007669"/>
    <property type="project" value="InterPro"/>
</dbReference>
<keyword evidence="5" id="KW-0488">Methylation</keyword>
<dbReference type="PRINTS" id="PR00344">
    <property type="entry name" value="BCTRLSENSOR"/>
</dbReference>
<organism evidence="18 19">
    <name type="scientific">Nitrosovibrio tenuis</name>
    <dbReference type="NCBI Taxonomy" id="1233"/>
    <lineage>
        <taxon>Bacteria</taxon>
        <taxon>Pseudomonadati</taxon>
        <taxon>Pseudomonadota</taxon>
        <taxon>Betaproteobacteria</taxon>
        <taxon>Nitrosomonadales</taxon>
        <taxon>Nitrosomonadaceae</taxon>
        <taxon>Nitrosovibrio</taxon>
    </lineage>
</organism>
<evidence type="ECO:0000259" key="14">
    <source>
        <dbReference type="PROSITE" id="PS50109"/>
    </source>
</evidence>
<dbReference type="CDD" id="cd00082">
    <property type="entry name" value="HisKA"/>
    <property type="match status" value="1"/>
</dbReference>
<dbReference type="OrthoDB" id="9808408at2"/>
<evidence type="ECO:0000256" key="8">
    <source>
        <dbReference type="ARBA" id="ARBA00022692"/>
    </source>
</evidence>
<dbReference type="PROSITE" id="PS50109">
    <property type="entry name" value="HIS_KIN"/>
    <property type="match status" value="1"/>
</dbReference>
<dbReference type="SMART" id="SM00304">
    <property type="entry name" value="HAMP"/>
    <property type="match status" value="1"/>
</dbReference>
<dbReference type="PROSITE" id="PS50112">
    <property type="entry name" value="PAS"/>
    <property type="match status" value="1"/>
</dbReference>
<dbReference type="Gene3D" id="3.30.565.10">
    <property type="entry name" value="Histidine kinase-like ATPase, C-terminal domain"/>
    <property type="match status" value="1"/>
</dbReference>
<feature type="domain" description="HAMP" evidence="17">
    <location>
        <begin position="212"/>
        <end position="264"/>
    </location>
</feature>
<dbReference type="InterPro" id="IPR004358">
    <property type="entry name" value="Sig_transdc_His_kin-like_C"/>
</dbReference>
<keyword evidence="12" id="KW-0807">Transducer</keyword>
<dbReference type="CDD" id="cd00130">
    <property type="entry name" value="PAS"/>
    <property type="match status" value="1"/>
</dbReference>
<evidence type="ECO:0000256" key="12">
    <source>
        <dbReference type="ARBA" id="ARBA00023224"/>
    </source>
</evidence>
<dbReference type="InterPro" id="IPR035965">
    <property type="entry name" value="PAS-like_dom_sf"/>
</dbReference>